<feature type="region of interest" description="Disordered" evidence="1">
    <location>
        <begin position="37"/>
        <end position="70"/>
    </location>
</feature>
<evidence type="ECO:0000256" key="1">
    <source>
        <dbReference type="SAM" id="MobiDB-lite"/>
    </source>
</evidence>
<name>A0ABU5GUT3_9BACT</name>
<reference evidence="2 3" key="1">
    <citation type="submission" date="2023-12" db="EMBL/GenBank/DDBJ databases">
        <title>the genome sequence of Hyalangium sp. s54d21.</title>
        <authorList>
            <person name="Zhang X."/>
        </authorList>
    </citation>
    <scope>NUCLEOTIDE SEQUENCE [LARGE SCALE GENOMIC DNA]</scope>
    <source>
        <strain evidence="3">s54d21</strain>
    </source>
</reference>
<organism evidence="2 3">
    <name type="scientific">Hyalangium rubrum</name>
    <dbReference type="NCBI Taxonomy" id="3103134"/>
    <lineage>
        <taxon>Bacteria</taxon>
        <taxon>Pseudomonadati</taxon>
        <taxon>Myxococcota</taxon>
        <taxon>Myxococcia</taxon>
        <taxon>Myxococcales</taxon>
        <taxon>Cystobacterineae</taxon>
        <taxon>Archangiaceae</taxon>
        <taxon>Hyalangium</taxon>
    </lineage>
</organism>
<comment type="caution">
    <text evidence="2">The sequence shown here is derived from an EMBL/GenBank/DDBJ whole genome shotgun (WGS) entry which is preliminary data.</text>
</comment>
<dbReference type="Proteomes" id="UP001291309">
    <property type="component" value="Unassembled WGS sequence"/>
</dbReference>
<evidence type="ECO:0000313" key="3">
    <source>
        <dbReference type="Proteomes" id="UP001291309"/>
    </source>
</evidence>
<accession>A0ABU5GUT3</accession>
<dbReference type="EMBL" id="JAXIVS010000001">
    <property type="protein sequence ID" value="MDY7224846.1"/>
    <property type="molecule type" value="Genomic_DNA"/>
</dbReference>
<proteinExistence type="predicted"/>
<dbReference type="RefSeq" id="WP_321543573.1">
    <property type="nucleotide sequence ID" value="NZ_JAXIVS010000001.1"/>
</dbReference>
<gene>
    <name evidence="2" type="ORF">SYV04_00570</name>
</gene>
<sequence length="125" mass="13688">MGTFQQFLTDKQLDITTIARRSAQLEAHDDADRTLAQKRWEKRRDKDAQGKSYAELDIGKPPSGRGVSAQQLQAALKDQALTPRVRGKIVRAINALITQKGGEPVAPAALFGEIKPRRGPKAKAS</sequence>
<feature type="compositionally biased region" description="Basic and acidic residues" evidence="1">
    <location>
        <begin position="37"/>
        <end position="49"/>
    </location>
</feature>
<evidence type="ECO:0000313" key="2">
    <source>
        <dbReference type="EMBL" id="MDY7224846.1"/>
    </source>
</evidence>
<keyword evidence="3" id="KW-1185">Reference proteome</keyword>
<protein>
    <submittedName>
        <fullName evidence="2">Uncharacterized protein</fullName>
    </submittedName>
</protein>